<keyword evidence="9" id="KW-1185">Reference proteome</keyword>
<feature type="domain" description="NADP-dependent oxidoreductase" evidence="2">
    <location>
        <begin position="17"/>
        <end position="293"/>
    </location>
</feature>
<dbReference type="InterPro" id="IPR023210">
    <property type="entry name" value="NADP_OxRdtase_dom"/>
</dbReference>
<evidence type="ECO:0000313" key="7">
    <source>
        <dbReference type="EMBL" id="CAF3813769.1"/>
    </source>
</evidence>
<dbReference type="Gene3D" id="3.20.20.100">
    <property type="entry name" value="NADP-dependent oxidoreductase domain"/>
    <property type="match status" value="1"/>
</dbReference>
<dbReference type="GO" id="GO:0005737">
    <property type="term" value="C:cytoplasm"/>
    <property type="evidence" value="ECO:0007669"/>
    <property type="project" value="TreeGrafter"/>
</dbReference>
<evidence type="ECO:0000313" key="8">
    <source>
        <dbReference type="EMBL" id="CAF3955676.1"/>
    </source>
</evidence>
<dbReference type="Proteomes" id="UP000663824">
    <property type="component" value="Unassembled WGS sequence"/>
</dbReference>
<protein>
    <recommendedName>
        <fullName evidence="2">NADP-dependent oxidoreductase domain-containing protein</fullName>
    </recommendedName>
</protein>
<accession>A0A819C5P3</accession>
<dbReference type="InterPro" id="IPR018170">
    <property type="entry name" value="Aldo/ket_reductase_CS"/>
</dbReference>
<dbReference type="Proteomes" id="UP000663856">
    <property type="component" value="Unassembled WGS sequence"/>
</dbReference>
<dbReference type="InterPro" id="IPR036812">
    <property type="entry name" value="NAD(P)_OxRdtase_dom_sf"/>
</dbReference>
<dbReference type="GO" id="GO:0016491">
    <property type="term" value="F:oxidoreductase activity"/>
    <property type="evidence" value="ECO:0007669"/>
    <property type="project" value="UniProtKB-KW"/>
</dbReference>
<dbReference type="EMBL" id="CAJOBG010000432">
    <property type="protein sequence ID" value="CAF3813769.1"/>
    <property type="molecule type" value="Genomic_DNA"/>
</dbReference>
<dbReference type="EMBL" id="CAJOBI010003082">
    <property type="protein sequence ID" value="CAF3955676.1"/>
    <property type="molecule type" value="Genomic_DNA"/>
</dbReference>
<dbReference type="Proteomes" id="UP000663866">
    <property type="component" value="Unassembled WGS sequence"/>
</dbReference>
<evidence type="ECO:0000313" key="9">
    <source>
        <dbReference type="Proteomes" id="UP000663866"/>
    </source>
</evidence>
<proteinExistence type="predicted"/>
<dbReference type="Proteomes" id="UP000676336">
    <property type="component" value="Unassembled WGS sequence"/>
</dbReference>
<dbReference type="CDD" id="cd19088">
    <property type="entry name" value="AKR_AKR13B1"/>
    <property type="match status" value="1"/>
</dbReference>
<sequence length="296" mass="33544">MEISTIHLGHTDVRITRIGLGSMPLSIHGRPIQEDAINVIHRTLDLGITLIDTADAYCLDENDKNYSELLIYQALQTYQGPANINRIIIATKGGLVRPGGAWQTDLNPCRLRQAIRKSYQSLGGQSPIPLWQIHNCPQDDKYTLKEIFEPIREAVELNLIRYVGVSNFSVEQIQEAQTYVEIQSVQNVFNLFKRQAETDGVLKYCEDNGLTFLAYSPMGGRRKHKKLNKEKLLINLAQKYQCSTYCIVLAWILSKSKCIVPIPGASKITSIEDSVKAMYLHLEQDDIQLINNHKFT</sequence>
<dbReference type="InterPro" id="IPR050791">
    <property type="entry name" value="Aldo-Keto_reductase"/>
</dbReference>
<evidence type="ECO:0000259" key="2">
    <source>
        <dbReference type="Pfam" id="PF00248"/>
    </source>
</evidence>
<dbReference type="AlphaFoldDB" id="A0A819C5P3"/>
<dbReference type="SUPFAM" id="SSF51430">
    <property type="entry name" value="NAD(P)-linked oxidoreductase"/>
    <property type="match status" value="1"/>
</dbReference>
<dbReference type="PANTHER" id="PTHR43625">
    <property type="entry name" value="AFLATOXIN B1 ALDEHYDE REDUCTASE"/>
    <property type="match status" value="1"/>
</dbReference>
<gene>
    <name evidence="4" type="ORF">MBJ925_LOCUS16948</name>
    <name evidence="7" type="ORF">OVN521_LOCUS4608</name>
    <name evidence="8" type="ORF">SMN809_LOCUS9502</name>
    <name evidence="6" type="ORF">UXM345_LOCUS3074</name>
    <name evidence="5" type="ORF">WKI299_LOCUS31415</name>
    <name evidence="3" type="ORF">XDN619_LOCUS3112</name>
</gene>
<evidence type="ECO:0000256" key="1">
    <source>
        <dbReference type="ARBA" id="ARBA00023002"/>
    </source>
</evidence>
<comment type="caution">
    <text evidence="7">The sequence shown here is derived from an EMBL/GenBank/DDBJ whole genome shotgun (WGS) entry which is preliminary data.</text>
</comment>
<organism evidence="7 9">
    <name type="scientific">Rotaria magnacalcarata</name>
    <dbReference type="NCBI Taxonomy" id="392030"/>
    <lineage>
        <taxon>Eukaryota</taxon>
        <taxon>Metazoa</taxon>
        <taxon>Spiralia</taxon>
        <taxon>Gnathifera</taxon>
        <taxon>Rotifera</taxon>
        <taxon>Eurotatoria</taxon>
        <taxon>Bdelloidea</taxon>
        <taxon>Philodinida</taxon>
        <taxon>Philodinidae</taxon>
        <taxon>Rotaria</taxon>
    </lineage>
</organism>
<dbReference type="Pfam" id="PF00248">
    <property type="entry name" value="Aldo_ket_red"/>
    <property type="match status" value="1"/>
</dbReference>
<evidence type="ECO:0000313" key="3">
    <source>
        <dbReference type="EMBL" id="CAF1996222.1"/>
    </source>
</evidence>
<dbReference type="Proteomes" id="UP000663887">
    <property type="component" value="Unassembled WGS sequence"/>
</dbReference>
<name>A0A819C5P3_9BILA</name>
<dbReference type="Proteomes" id="UP000663842">
    <property type="component" value="Unassembled WGS sequence"/>
</dbReference>
<evidence type="ECO:0000313" key="6">
    <source>
        <dbReference type="EMBL" id="CAF3770103.1"/>
    </source>
</evidence>
<evidence type="ECO:0000313" key="5">
    <source>
        <dbReference type="EMBL" id="CAF2156382.1"/>
    </source>
</evidence>
<dbReference type="EMBL" id="CAJNRF010014364">
    <property type="protein sequence ID" value="CAF2156382.1"/>
    <property type="molecule type" value="Genomic_DNA"/>
</dbReference>
<dbReference type="PROSITE" id="PS00062">
    <property type="entry name" value="ALDOKETO_REDUCTASE_2"/>
    <property type="match status" value="1"/>
</dbReference>
<dbReference type="EMBL" id="CAJNRG010000334">
    <property type="protein sequence ID" value="CAF1996222.1"/>
    <property type="molecule type" value="Genomic_DNA"/>
</dbReference>
<dbReference type="EMBL" id="CAJOBF010000193">
    <property type="protein sequence ID" value="CAF3770103.1"/>
    <property type="molecule type" value="Genomic_DNA"/>
</dbReference>
<dbReference type="PANTHER" id="PTHR43625:SF40">
    <property type="entry name" value="ALDO-KETO REDUCTASE YAKC [NADP(+)]"/>
    <property type="match status" value="1"/>
</dbReference>
<evidence type="ECO:0000313" key="4">
    <source>
        <dbReference type="EMBL" id="CAF2072243.1"/>
    </source>
</evidence>
<keyword evidence="1" id="KW-0560">Oxidoreductase</keyword>
<dbReference type="EMBL" id="CAJNRE010008311">
    <property type="protein sequence ID" value="CAF2072243.1"/>
    <property type="molecule type" value="Genomic_DNA"/>
</dbReference>
<reference evidence="7" key="1">
    <citation type="submission" date="2021-02" db="EMBL/GenBank/DDBJ databases">
        <authorList>
            <person name="Nowell W R."/>
        </authorList>
    </citation>
    <scope>NUCLEOTIDE SEQUENCE</scope>
</reference>